<name>A0A8S2KNM7_9BILA</name>
<organism evidence="4 5">
    <name type="scientific">Didymodactylos carnosus</name>
    <dbReference type="NCBI Taxonomy" id="1234261"/>
    <lineage>
        <taxon>Eukaryota</taxon>
        <taxon>Metazoa</taxon>
        <taxon>Spiralia</taxon>
        <taxon>Gnathifera</taxon>
        <taxon>Rotifera</taxon>
        <taxon>Eurotatoria</taxon>
        <taxon>Bdelloidea</taxon>
        <taxon>Philodinida</taxon>
        <taxon>Philodinidae</taxon>
        <taxon>Didymodactylos</taxon>
    </lineage>
</organism>
<dbReference type="SMART" id="SM00306">
    <property type="entry name" value="HintN"/>
    <property type="match status" value="1"/>
</dbReference>
<protein>
    <recommendedName>
        <fullName evidence="2">Hint domain-containing protein</fullName>
    </recommendedName>
</protein>
<evidence type="ECO:0000313" key="4">
    <source>
        <dbReference type="EMBL" id="CAF3862503.1"/>
    </source>
</evidence>
<dbReference type="Proteomes" id="UP000682733">
    <property type="component" value="Unassembled WGS sequence"/>
</dbReference>
<feature type="domain" description="Hint" evidence="2">
    <location>
        <begin position="572"/>
        <end position="672"/>
    </location>
</feature>
<dbReference type="CDD" id="cd00081">
    <property type="entry name" value="Hint"/>
    <property type="match status" value="1"/>
</dbReference>
<keyword evidence="1" id="KW-0812">Transmembrane</keyword>
<dbReference type="InterPro" id="IPR050387">
    <property type="entry name" value="Hedgehog_Signaling"/>
</dbReference>
<evidence type="ECO:0000256" key="1">
    <source>
        <dbReference type="SAM" id="Phobius"/>
    </source>
</evidence>
<dbReference type="EMBL" id="CAJNOK010009891">
    <property type="protein sequence ID" value="CAF1101166.1"/>
    <property type="molecule type" value="Genomic_DNA"/>
</dbReference>
<dbReference type="SUPFAM" id="SSF51294">
    <property type="entry name" value="Hedgehog/intein (Hint) domain"/>
    <property type="match status" value="1"/>
</dbReference>
<dbReference type="PANTHER" id="PTHR11889:SF31">
    <property type="entry name" value="PROTEIN HEDGEHOG"/>
    <property type="match status" value="1"/>
</dbReference>
<evidence type="ECO:0000313" key="5">
    <source>
        <dbReference type="Proteomes" id="UP000682733"/>
    </source>
</evidence>
<dbReference type="Pfam" id="PF01079">
    <property type="entry name" value="Hint"/>
    <property type="match status" value="1"/>
</dbReference>
<dbReference type="Gene3D" id="2.170.16.10">
    <property type="entry name" value="Hedgehog/Intein (Hint) domain"/>
    <property type="match status" value="1"/>
</dbReference>
<proteinExistence type="predicted"/>
<dbReference type="InterPro" id="IPR001767">
    <property type="entry name" value="Hedgehog_Hint"/>
</dbReference>
<reference evidence="4" key="1">
    <citation type="submission" date="2021-02" db="EMBL/GenBank/DDBJ databases">
        <authorList>
            <person name="Nowell W R."/>
        </authorList>
    </citation>
    <scope>NUCLEOTIDE SEQUENCE</scope>
</reference>
<dbReference type="InterPro" id="IPR006141">
    <property type="entry name" value="Intein_N"/>
</dbReference>
<dbReference type="PROSITE" id="PS50817">
    <property type="entry name" value="INTEIN_N_TER"/>
    <property type="match status" value="1"/>
</dbReference>
<dbReference type="Proteomes" id="UP000677228">
    <property type="component" value="Unassembled WGS sequence"/>
</dbReference>
<evidence type="ECO:0000313" key="3">
    <source>
        <dbReference type="EMBL" id="CAF1101166.1"/>
    </source>
</evidence>
<gene>
    <name evidence="3" type="ORF">OVA965_LOCUS19300</name>
    <name evidence="4" type="ORF">TMI583_LOCUS19313</name>
</gene>
<dbReference type="GO" id="GO:0016539">
    <property type="term" value="P:intein-mediated protein splicing"/>
    <property type="evidence" value="ECO:0007669"/>
    <property type="project" value="InterPro"/>
</dbReference>
<dbReference type="GO" id="GO:0016540">
    <property type="term" value="P:protein autoprocessing"/>
    <property type="evidence" value="ECO:0007669"/>
    <property type="project" value="InterPro"/>
</dbReference>
<keyword evidence="1" id="KW-0472">Membrane</keyword>
<sequence>MYVVSRMQFLNAGYSNCNSITSDGCEVNLKTITNCGGCSIVCAPAHAVPSCSTGSCAVSSCNSGWADCNSSPGDGCETDLTTTINCGACGSICNLPDAVPTCLAGACYISSCINPFADCDSTASNGCEVNLQIDTAHCGTCSTVCTPMHATPSCTNSSCTIAMCNTSGWTDCNLSPTDGCEINVHTILNCGSCGTLCNLAHCTESCATGSCVIATCDMGYADCNLWATDGCETDITTVINCGTCGTVCNLADAVPMCLSGSCDIFSCVNGYDDCDSNPSTGCETNLLISATNCRSCHNNCSLAHSTSACLNGSCVIAYCDLGYINCNGITSDGCEVNILTSATNCGHCGNVCNLTHASAVCSSGACAISSCDTAYGDCDGSAVTGCEKSLRTLTDCGLCGTACHLTNCAYTCSGGACAILTCNAGYANCDGVTSNGCEADLTTVTTCGSCITCNLAYATAGCSNQTCVISSCNSGYSNCDGIDSTGCEVNLYTTSHCGSCNYACPSYAHSSQSCSTGVCVMSCVTGYANCDGSITNGCEADLSSTSTCGSCSTSCATGTSCNCLFTGCSCSGACFHGDELVSMISGEYKKVKDLLSGDRVYSLNEQNQIIEDEIIMMVHKEPNTTVNFCVVETVLNHTVTVTCDHYFPTRGSAERFVTPAKLTPNNFLYVQDTGNKIQLISVKRIRQEAKIGFYTPATYQGIIFVNNIAASCYPEAMPTLKHETIHNILAPFRWWYTILKLCGVQQPFPYQSTPGFRYPFNHVVDNAHLVFYLFQTSVIYQKIIGTVLLVVFATRFIWRRLQNYSKSAG</sequence>
<keyword evidence="1" id="KW-1133">Transmembrane helix</keyword>
<dbReference type="AlphaFoldDB" id="A0A8S2KNM7"/>
<evidence type="ECO:0000259" key="2">
    <source>
        <dbReference type="SMART" id="SM00306"/>
    </source>
</evidence>
<dbReference type="InterPro" id="IPR036844">
    <property type="entry name" value="Hint_dom_sf"/>
</dbReference>
<accession>A0A8S2KNM7</accession>
<feature type="transmembrane region" description="Helical" evidence="1">
    <location>
        <begin position="779"/>
        <end position="798"/>
    </location>
</feature>
<comment type="caution">
    <text evidence="4">The sequence shown here is derived from an EMBL/GenBank/DDBJ whole genome shotgun (WGS) entry which is preliminary data.</text>
</comment>
<dbReference type="PANTHER" id="PTHR11889">
    <property type="entry name" value="HEDGEHOG"/>
    <property type="match status" value="1"/>
</dbReference>
<dbReference type="EMBL" id="CAJOBA010009910">
    <property type="protein sequence ID" value="CAF3862503.1"/>
    <property type="molecule type" value="Genomic_DNA"/>
</dbReference>
<dbReference type="InterPro" id="IPR003587">
    <property type="entry name" value="Hint_dom_N"/>
</dbReference>